<feature type="transmembrane region" description="Helical" evidence="1">
    <location>
        <begin position="65"/>
        <end position="88"/>
    </location>
</feature>
<dbReference type="Gene3D" id="1.20.1530.20">
    <property type="match status" value="1"/>
</dbReference>
<keyword evidence="1" id="KW-1133">Transmembrane helix</keyword>
<keyword evidence="3" id="KW-1185">Reference proteome</keyword>
<feature type="transmembrane region" description="Helical" evidence="1">
    <location>
        <begin position="94"/>
        <end position="114"/>
    </location>
</feature>
<organism evidence="2 3">
    <name type="scientific">Stieleria bergensis</name>
    <dbReference type="NCBI Taxonomy" id="2528025"/>
    <lineage>
        <taxon>Bacteria</taxon>
        <taxon>Pseudomonadati</taxon>
        <taxon>Planctomycetota</taxon>
        <taxon>Planctomycetia</taxon>
        <taxon>Pirellulales</taxon>
        <taxon>Pirellulaceae</taxon>
        <taxon>Stieleria</taxon>
    </lineage>
</organism>
<feature type="transmembrane region" description="Helical" evidence="1">
    <location>
        <begin position="9"/>
        <end position="29"/>
    </location>
</feature>
<dbReference type="PANTHER" id="PTHR18640">
    <property type="entry name" value="SOLUTE CARRIER FAMILY 10 MEMBER 7"/>
    <property type="match status" value="1"/>
</dbReference>
<dbReference type="AlphaFoldDB" id="A0A517SQJ1"/>
<feature type="transmembrane region" description="Helical" evidence="1">
    <location>
        <begin position="203"/>
        <end position="220"/>
    </location>
</feature>
<proteinExistence type="predicted"/>
<dbReference type="PANTHER" id="PTHR18640:SF5">
    <property type="entry name" value="SODIUM_BILE ACID COTRANSPORTER 7"/>
    <property type="match status" value="1"/>
</dbReference>
<dbReference type="EMBL" id="CP036272">
    <property type="protein sequence ID" value="QDT58395.1"/>
    <property type="molecule type" value="Genomic_DNA"/>
</dbReference>
<dbReference type="Proteomes" id="UP000315003">
    <property type="component" value="Chromosome"/>
</dbReference>
<sequence length="332" mass="35607">MPAWIRSNWFLLALAVSYAIGHFGAFAMQAVADQVWLRSALVFAVMWAMGVTLKPDAIRRSLKQPTASVLAVMTNMFLVPMLCFPTQLFLSDPMFGGLMVASLVPCTLASASVWTRKAEGDDSVSMVATTVTNLACVVVVPVGVWIALAVDAEVPLLAQMKKLALFVVLPMVLAQVMRRGGLTGSGLTGRGLGEWADRNKKRISTAAQLGILVMVFFGAIKGRIFSEQSEEALLGSLPLVAIAALAVHLIALGFGVGSAKLMGLPRDQQIAVGISGSQKTLMVGLQIAIDCGVSVLPMLIYHVLQLFADTLIVERWRNRKRRPEAESDANSV</sequence>
<keyword evidence="1" id="KW-0472">Membrane</keyword>
<gene>
    <name evidence="2" type="ORF">SV7mr_08870</name>
</gene>
<feature type="transmembrane region" description="Helical" evidence="1">
    <location>
        <begin position="126"/>
        <end position="148"/>
    </location>
</feature>
<dbReference type="Pfam" id="PF13593">
    <property type="entry name" value="SBF_like"/>
    <property type="match status" value="1"/>
</dbReference>
<dbReference type="InterPro" id="IPR016833">
    <property type="entry name" value="Put_Na-Bile_cotransptr"/>
</dbReference>
<evidence type="ECO:0000313" key="2">
    <source>
        <dbReference type="EMBL" id="QDT58395.1"/>
    </source>
</evidence>
<dbReference type="GO" id="GO:0005886">
    <property type="term" value="C:plasma membrane"/>
    <property type="evidence" value="ECO:0007669"/>
    <property type="project" value="TreeGrafter"/>
</dbReference>
<keyword evidence="1" id="KW-0812">Transmembrane</keyword>
<evidence type="ECO:0000313" key="3">
    <source>
        <dbReference type="Proteomes" id="UP000315003"/>
    </source>
</evidence>
<dbReference type="RefSeq" id="WP_419188074.1">
    <property type="nucleotide sequence ID" value="NZ_CP036272.1"/>
</dbReference>
<evidence type="ECO:0000256" key="1">
    <source>
        <dbReference type="SAM" id="Phobius"/>
    </source>
</evidence>
<name>A0A517SQJ1_9BACT</name>
<feature type="transmembrane region" description="Helical" evidence="1">
    <location>
        <begin position="35"/>
        <end position="53"/>
    </location>
</feature>
<feature type="transmembrane region" description="Helical" evidence="1">
    <location>
        <begin position="232"/>
        <end position="258"/>
    </location>
</feature>
<reference evidence="2 3" key="1">
    <citation type="submission" date="2019-02" db="EMBL/GenBank/DDBJ databases">
        <title>Deep-cultivation of Planctomycetes and their phenomic and genomic characterization uncovers novel biology.</title>
        <authorList>
            <person name="Wiegand S."/>
            <person name="Jogler M."/>
            <person name="Boedeker C."/>
            <person name="Pinto D."/>
            <person name="Vollmers J."/>
            <person name="Rivas-Marin E."/>
            <person name="Kohn T."/>
            <person name="Peeters S.H."/>
            <person name="Heuer A."/>
            <person name="Rast P."/>
            <person name="Oberbeckmann S."/>
            <person name="Bunk B."/>
            <person name="Jeske O."/>
            <person name="Meyerdierks A."/>
            <person name="Storesund J.E."/>
            <person name="Kallscheuer N."/>
            <person name="Luecker S."/>
            <person name="Lage O.M."/>
            <person name="Pohl T."/>
            <person name="Merkel B.J."/>
            <person name="Hornburger P."/>
            <person name="Mueller R.-W."/>
            <person name="Bruemmer F."/>
            <person name="Labrenz M."/>
            <person name="Spormann A.M."/>
            <person name="Op den Camp H."/>
            <person name="Overmann J."/>
            <person name="Amann R."/>
            <person name="Jetten M.S.M."/>
            <person name="Mascher T."/>
            <person name="Medema M.H."/>
            <person name="Devos D.P."/>
            <person name="Kaster A.-K."/>
            <person name="Ovreas L."/>
            <person name="Rohde M."/>
            <person name="Galperin M.Y."/>
            <person name="Jogler C."/>
        </authorList>
    </citation>
    <scope>NUCLEOTIDE SEQUENCE [LARGE SCALE GENOMIC DNA]</scope>
    <source>
        <strain evidence="2 3">SV_7m_r</strain>
    </source>
</reference>
<accession>A0A517SQJ1</accession>
<dbReference type="InterPro" id="IPR038770">
    <property type="entry name" value="Na+/solute_symporter_sf"/>
</dbReference>
<feature type="transmembrane region" description="Helical" evidence="1">
    <location>
        <begin position="163"/>
        <end position="182"/>
    </location>
</feature>
<protein>
    <submittedName>
        <fullName evidence="2">Sodium Bile acid symporter family protein</fullName>
    </submittedName>
</protein>